<dbReference type="AlphaFoldDB" id="A0A061J8S8"/>
<feature type="signal peptide" evidence="1">
    <location>
        <begin position="1"/>
        <end position="25"/>
    </location>
</feature>
<dbReference type="EMBL" id="AUPL01002604">
    <property type="protein sequence ID" value="ESL09672.1"/>
    <property type="molecule type" value="Genomic_DNA"/>
</dbReference>
<evidence type="ECO:0008006" key="4">
    <source>
        <dbReference type="Google" id="ProtNLM"/>
    </source>
</evidence>
<dbReference type="VEuPathDB" id="TriTrypDB:TRSC58_02604"/>
<evidence type="ECO:0000313" key="2">
    <source>
        <dbReference type="EMBL" id="ESL09672.1"/>
    </source>
</evidence>
<dbReference type="InterPro" id="IPR013320">
    <property type="entry name" value="ConA-like_dom_sf"/>
</dbReference>
<name>A0A061J8S8_TRYRA</name>
<reference evidence="2 3" key="1">
    <citation type="submission" date="2013-07" db="EMBL/GenBank/DDBJ databases">
        <authorList>
            <person name="Stoco P.H."/>
            <person name="Wagner G."/>
            <person name="Gerber A."/>
            <person name="Zaha A."/>
            <person name="Thompson C."/>
            <person name="Bartholomeu D.C."/>
            <person name="Luckemeyer D.D."/>
            <person name="Bahia D."/>
            <person name="Loreto E."/>
            <person name="Prestes E.B."/>
            <person name="Lima F.M."/>
            <person name="Rodrigues-Luiz G."/>
            <person name="Vallejo G.A."/>
            <person name="Filho J.F."/>
            <person name="Monteiro K.M."/>
            <person name="Tyler K.M."/>
            <person name="de Almeida L.G."/>
            <person name="Ortiz M.F."/>
            <person name="Siervo M.A."/>
            <person name="de Moraes M.H."/>
            <person name="Cunha O.L."/>
            <person name="Mendonca-Neto R."/>
            <person name="Silva R."/>
            <person name="Teixeira S.M."/>
            <person name="Murta S.M."/>
            <person name="Sincero T.C."/>
            <person name="Mendes T.A."/>
            <person name="Urmenyi T.P."/>
            <person name="Silva V.G."/>
            <person name="da Rocha W.D."/>
            <person name="Andersson B."/>
            <person name="Romanha A.J."/>
            <person name="Steindel M."/>
            <person name="de Vasconcelos A.T."/>
            <person name="Grisard E.C."/>
        </authorList>
    </citation>
    <scope>NUCLEOTIDE SEQUENCE [LARGE SCALE GENOMIC DNA]</scope>
    <source>
        <strain evidence="2 3">SC58</strain>
    </source>
</reference>
<keyword evidence="3" id="KW-1185">Reference proteome</keyword>
<dbReference type="Proteomes" id="UP000031737">
    <property type="component" value="Unassembled WGS sequence"/>
</dbReference>
<dbReference type="SUPFAM" id="SSF49899">
    <property type="entry name" value="Concanavalin A-like lectins/glucanases"/>
    <property type="match status" value="1"/>
</dbReference>
<accession>A0A061J8S8</accession>
<comment type="caution">
    <text evidence="2">The sequence shown here is derived from an EMBL/GenBank/DDBJ whole genome shotgun (WGS) entry which is preliminary data.</text>
</comment>
<protein>
    <recommendedName>
        <fullName evidence="4">B30.2/SPRY domain-containing protein</fullName>
    </recommendedName>
</protein>
<evidence type="ECO:0000256" key="1">
    <source>
        <dbReference type="SAM" id="SignalP"/>
    </source>
</evidence>
<sequence length="196" mass="21569">MLLPCNFQRLTVWVLLAFFVLLVAATFGRSQMGVEILEIDGSTPHPGVVIDGSVACRETNGGWVTLRSKSPLCGNERQWAMKVIDQGEGTDGSGLMMGLLPNLSSQQEASMSNKYISELGGWCLSRAGDSYGSWKCDKMPFSTGCVVEFDWDAVTRTLYMVSGKRKAIGHIPNVSETDVLYPAFSMYYLNQKLSFV</sequence>
<feature type="chain" id="PRO_5001601679" description="B30.2/SPRY domain-containing protein" evidence="1">
    <location>
        <begin position="26"/>
        <end position="196"/>
    </location>
</feature>
<proteinExistence type="predicted"/>
<organism evidence="2 3">
    <name type="scientific">Trypanosoma rangeli SC58</name>
    <dbReference type="NCBI Taxonomy" id="429131"/>
    <lineage>
        <taxon>Eukaryota</taxon>
        <taxon>Discoba</taxon>
        <taxon>Euglenozoa</taxon>
        <taxon>Kinetoplastea</taxon>
        <taxon>Metakinetoplastina</taxon>
        <taxon>Trypanosomatida</taxon>
        <taxon>Trypanosomatidae</taxon>
        <taxon>Trypanosoma</taxon>
        <taxon>Herpetosoma</taxon>
    </lineage>
</organism>
<gene>
    <name evidence="2" type="ORF">TRSC58_02604</name>
</gene>
<keyword evidence="1" id="KW-0732">Signal</keyword>
<dbReference type="OrthoDB" id="268520at2759"/>
<evidence type="ECO:0000313" key="3">
    <source>
        <dbReference type="Proteomes" id="UP000031737"/>
    </source>
</evidence>